<feature type="transmembrane region" description="Helical" evidence="1">
    <location>
        <begin position="6"/>
        <end position="25"/>
    </location>
</feature>
<keyword evidence="1" id="KW-0472">Membrane</keyword>
<keyword evidence="1" id="KW-0812">Transmembrane</keyword>
<proteinExistence type="predicted"/>
<name>A0A1B2DGW9_9BACL</name>
<dbReference type="RefSeq" id="WP_099518230.1">
    <property type="nucleotide sequence ID" value="NZ_CP016808.1"/>
</dbReference>
<organism evidence="2">
    <name type="scientific">Paenibacillus sp. BIHB 4019</name>
    <dbReference type="NCBI Taxonomy" id="1870819"/>
    <lineage>
        <taxon>Bacteria</taxon>
        <taxon>Bacillati</taxon>
        <taxon>Bacillota</taxon>
        <taxon>Bacilli</taxon>
        <taxon>Bacillales</taxon>
        <taxon>Paenibacillaceae</taxon>
        <taxon>Paenibacillus</taxon>
    </lineage>
</organism>
<accession>A0A1B2DGW9</accession>
<dbReference type="EMBL" id="CP016808">
    <property type="protein sequence ID" value="ANY66958.1"/>
    <property type="molecule type" value="Genomic_DNA"/>
</dbReference>
<protein>
    <submittedName>
        <fullName evidence="2">Uncharacterized protein</fullName>
    </submittedName>
</protein>
<evidence type="ECO:0000313" key="2">
    <source>
        <dbReference type="EMBL" id="ANY66958.1"/>
    </source>
</evidence>
<reference evidence="2" key="1">
    <citation type="submission" date="2016-08" db="EMBL/GenBank/DDBJ databases">
        <title>Complete Genome Seqeunce of Paenibacillus sp. BIHB 4019 from tea rhizoplane.</title>
        <authorList>
            <person name="Thakur R."/>
            <person name="Swarnkar M.K."/>
            <person name="Gulati A."/>
        </authorList>
    </citation>
    <scope>NUCLEOTIDE SEQUENCE [LARGE SCALE GENOMIC DNA]</scope>
    <source>
        <strain evidence="2">BIHB4019</strain>
    </source>
</reference>
<evidence type="ECO:0000256" key="1">
    <source>
        <dbReference type="SAM" id="Phobius"/>
    </source>
</evidence>
<keyword evidence="1" id="KW-1133">Transmembrane helix</keyword>
<gene>
    <name evidence="2" type="ORF">BBD42_11110</name>
</gene>
<dbReference type="AlphaFoldDB" id="A0A1B2DGW9"/>
<sequence length="181" mass="20757">MIKIFLLVVGCYVLAGFMVHAVYRLKRQRRRSAKHYVLLASRQHSNMERIIRSFFSFSRWMGVDVHLTVVDAGLSEQTREIIERLNRPAGGVHLYVDGFEENEFTHPLVKQVEQSRKFEGEIKQGLSERVPQKQSEPDVNKSDIGASSLLWRLQADGVITKNDCPVVIDLHNPEDLGKIPF</sequence>